<comment type="similarity">
    <text evidence="2">Belongs to the outer membrane factor (OMF) (TC 1.B.17) family.</text>
</comment>
<dbReference type="STRING" id="351605.Gura_1126"/>
<evidence type="ECO:0000256" key="2">
    <source>
        <dbReference type="ARBA" id="ARBA00007613"/>
    </source>
</evidence>
<name>A5GAQ9_GEOUR</name>
<feature type="signal peptide" evidence="9">
    <location>
        <begin position="1"/>
        <end position="26"/>
    </location>
</feature>
<dbReference type="Proteomes" id="UP000006695">
    <property type="component" value="Chromosome"/>
</dbReference>
<evidence type="ECO:0000256" key="4">
    <source>
        <dbReference type="ARBA" id="ARBA00022452"/>
    </source>
</evidence>
<sequence length="514" mass="57123">MKSDWTKTVVILLAALFFNCADNALAQEGPLNLSIKDAIKLAVEKNLDVKAELYNPAMAEADIRRNLGIYDTLLNALTNYTHSTTLPANFFITGATTDRQQTVQFNAGASQLVQTGGTVGLAFNNIWNTSNADQRGIIANYYQSDLTLSFTQPLLKNFGKEATELNINAARFAKEGTLDRFRTKLSDTVAQVRNECFKLYSLREDLEVKKTSLALAQKILSDTQGQVKAGVLPAMEILNAEFGVATREKDIIDAERALKDEMDLLRLLLQLDKGNDIFITDLPTRQSYPIVEEEALARALAERPELLNQRATIKTNDLQARVARNRTLPDLALNTSVALTGLDQHYNRDIEKISSGDFPVWGIGLQLTYPLGNRAAENDYIKSKLTLEQTRTQLQSLESSIANEVKTAIRALQSSYKQLEVTDRGRAFAEERLNAFIKKNKVGLATTKDVLDVENDLVTAKGNQIKALTDYNNAITQLWRSTGEILDKQGIKVSDKEGDSLYEKLSSADSFQNK</sequence>
<dbReference type="InterPro" id="IPR051906">
    <property type="entry name" value="TolC-like"/>
</dbReference>
<evidence type="ECO:0000256" key="3">
    <source>
        <dbReference type="ARBA" id="ARBA00022448"/>
    </source>
</evidence>
<keyword evidence="11" id="KW-1185">Reference proteome</keyword>
<dbReference type="Pfam" id="PF02321">
    <property type="entry name" value="OEP"/>
    <property type="match status" value="2"/>
</dbReference>
<dbReference type="OrthoDB" id="127236at2"/>
<protein>
    <submittedName>
        <fullName evidence="10">Outer membrane efflux protein</fullName>
    </submittedName>
</protein>
<dbReference type="InterPro" id="IPR003423">
    <property type="entry name" value="OMP_efflux"/>
</dbReference>
<dbReference type="EMBL" id="CP000698">
    <property type="protein sequence ID" value="ABQ25331.1"/>
    <property type="molecule type" value="Genomic_DNA"/>
</dbReference>
<evidence type="ECO:0000256" key="6">
    <source>
        <dbReference type="ARBA" id="ARBA00023136"/>
    </source>
</evidence>
<evidence type="ECO:0000256" key="5">
    <source>
        <dbReference type="ARBA" id="ARBA00022692"/>
    </source>
</evidence>
<dbReference type="AlphaFoldDB" id="A5GAQ9"/>
<feature type="chain" id="PRO_5002681550" evidence="9">
    <location>
        <begin position="27"/>
        <end position="514"/>
    </location>
</feature>
<dbReference type="KEGG" id="gur:Gura_1126"/>
<dbReference type="GO" id="GO:1990281">
    <property type="term" value="C:efflux pump complex"/>
    <property type="evidence" value="ECO:0007669"/>
    <property type="project" value="TreeGrafter"/>
</dbReference>
<evidence type="ECO:0000313" key="10">
    <source>
        <dbReference type="EMBL" id="ABQ25331.1"/>
    </source>
</evidence>
<dbReference type="GO" id="GO:0015562">
    <property type="term" value="F:efflux transmembrane transporter activity"/>
    <property type="evidence" value="ECO:0007669"/>
    <property type="project" value="InterPro"/>
</dbReference>
<comment type="subcellular location">
    <subcellularLocation>
        <location evidence="1">Cell outer membrane</location>
    </subcellularLocation>
</comment>
<proteinExistence type="inferred from homology"/>
<keyword evidence="4" id="KW-1134">Transmembrane beta strand</keyword>
<evidence type="ECO:0000313" key="11">
    <source>
        <dbReference type="Proteomes" id="UP000006695"/>
    </source>
</evidence>
<keyword evidence="9" id="KW-0732">Signal</keyword>
<organism evidence="10 11">
    <name type="scientific">Geotalea uraniireducens (strain Rf4)</name>
    <name type="common">Geobacter uraniireducens</name>
    <dbReference type="NCBI Taxonomy" id="351605"/>
    <lineage>
        <taxon>Bacteria</taxon>
        <taxon>Pseudomonadati</taxon>
        <taxon>Thermodesulfobacteriota</taxon>
        <taxon>Desulfuromonadia</taxon>
        <taxon>Geobacterales</taxon>
        <taxon>Geobacteraceae</taxon>
        <taxon>Geotalea</taxon>
    </lineage>
</organism>
<accession>A5GAQ9</accession>
<evidence type="ECO:0000256" key="8">
    <source>
        <dbReference type="SAM" id="Coils"/>
    </source>
</evidence>
<keyword evidence="8" id="KW-0175">Coiled coil</keyword>
<evidence type="ECO:0000256" key="9">
    <source>
        <dbReference type="SAM" id="SignalP"/>
    </source>
</evidence>
<gene>
    <name evidence="10" type="ordered locus">Gura_1126</name>
</gene>
<reference evidence="10 11" key="1">
    <citation type="submission" date="2007-05" db="EMBL/GenBank/DDBJ databases">
        <title>Complete sequence of Geobacter uraniireducens Rf4.</title>
        <authorList>
            <consortium name="US DOE Joint Genome Institute"/>
            <person name="Copeland A."/>
            <person name="Lucas S."/>
            <person name="Lapidus A."/>
            <person name="Barry K."/>
            <person name="Detter J.C."/>
            <person name="Glavina del Rio T."/>
            <person name="Hammon N."/>
            <person name="Israni S."/>
            <person name="Dalin E."/>
            <person name="Tice H."/>
            <person name="Pitluck S."/>
            <person name="Chertkov O."/>
            <person name="Brettin T."/>
            <person name="Bruce D."/>
            <person name="Han C."/>
            <person name="Schmutz J."/>
            <person name="Larimer F."/>
            <person name="Land M."/>
            <person name="Hauser L."/>
            <person name="Kyrpides N."/>
            <person name="Mikhailova N."/>
            <person name="Shelobolina E."/>
            <person name="Aklujkar M."/>
            <person name="Lovley D."/>
            <person name="Richardson P."/>
        </authorList>
    </citation>
    <scope>NUCLEOTIDE SEQUENCE [LARGE SCALE GENOMIC DNA]</scope>
    <source>
        <strain evidence="11">ATCC BAA-1134 / JCM 13001 / Rf4</strain>
    </source>
</reference>
<dbReference type="PANTHER" id="PTHR30026">
    <property type="entry name" value="OUTER MEMBRANE PROTEIN TOLC"/>
    <property type="match status" value="1"/>
</dbReference>
<dbReference type="SUPFAM" id="SSF56954">
    <property type="entry name" value="Outer membrane efflux proteins (OEP)"/>
    <property type="match status" value="1"/>
</dbReference>
<keyword evidence="7" id="KW-0998">Cell outer membrane</keyword>
<feature type="coiled-coil region" evidence="8">
    <location>
        <begin position="387"/>
        <end position="422"/>
    </location>
</feature>
<dbReference type="RefSeq" id="WP_011938053.1">
    <property type="nucleotide sequence ID" value="NC_009483.1"/>
</dbReference>
<keyword evidence="5" id="KW-0812">Transmembrane</keyword>
<evidence type="ECO:0000256" key="1">
    <source>
        <dbReference type="ARBA" id="ARBA00004442"/>
    </source>
</evidence>
<dbReference type="GO" id="GO:0015288">
    <property type="term" value="F:porin activity"/>
    <property type="evidence" value="ECO:0007669"/>
    <property type="project" value="TreeGrafter"/>
</dbReference>
<dbReference type="PANTHER" id="PTHR30026:SF23">
    <property type="entry name" value="TO APRF-PUTATIVE OUTER MEMBRANE EFFLUX PROTEIN OR SECRETED ALKALINE PHOSPHATASE-RELATED"/>
    <property type="match status" value="1"/>
</dbReference>
<keyword evidence="6" id="KW-0472">Membrane</keyword>
<dbReference type="HOGENOM" id="CLU_022604_2_0_7"/>
<evidence type="ECO:0000256" key="7">
    <source>
        <dbReference type="ARBA" id="ARBA00023237"/>
    </source>
</evidence>
<dbReference type="GO" id="GO:0009279">
    <property type="term" value="C:cell outer membrane"/>
    <property type="evidence" value="ECO:0007669"/>
    <property type="project" value="UniProtKB-SubCell"/>
</dbReference>
<keyword evidence="3" id="KW-0813">Transport</keyword>
<dbReference type="Gene3D" id="1.20.1600.10">
    <property type="entry name" value="Outer membrane efflux proteins (OEP)"/>
    <property type="match status" value="1"/>
</dbReference>